<feature type="compositionally biased region" description="Basic and acidic residues" evidence="1">
    <location>
        <begin position="237"/>
        <end position="246"/>
    </location>
</feature>
<evidence type="ECO:0000313" key="3">
    <source>
        <dbReference type="Proteomes" id="UP000078597"/>
    </source>
</evidence>
<sequence>MFIRNPTFNRITRYLQRKTNSLINEKKKEKFREECKGLAKYLIQNKTTPPYQNKVLWERVLYTWAKSHYEKLNKHGGCPVIMKENDLALLNLKYEVEDFCEEKEARIKGIICFKNGDTDEDICDEVCSSKIKEYNKWINGKNMYFNNKKGPIINKCNTQPSHFPTKQCNILGSSIFKTLSECKIKHVDSQLPSAPEEEKKDAQVESQNTPNNPSNDMVSMQEVKQSSRGEQIQTEQHTIHDQEIRQEQQSQSNLQLTEALSTTEIDTHIQDIPTKQYSNSETLLQPENKGPLPSISVTLQNQDSKVSLEPHSPKITQLTTEISVPSSAPVKYNGPSKILGTINAPYFSIF</sequence>
<accession>A0A1A8X9G0</accession>
<evidence type="ECO:0000313" key="2">
    <source>
        <dbReference type="EMBL" id="SBT00464.1"/>
    </source>
</evidence>
<protein>
    <submittedName>
        <fullName evidence="2">PIR Superfamily Protein</fullName>
    </submittedName>
</protein>
<organism evidence="2 3">
    <name type="scientific">Plasmodium malariae</name>
    <dbReference type="NCBI Taxonomy" id="5858"/>
    <lineage>
        <taxon>Eukaryota</taxon>
        <taxon>Sar</taxon>
        <taxon>Alveolata</taxon>
        <taxon>Apicomplexa</taxon>
        <taxon>Aconoidasida</taxon>
        <taxon>Haemosporida</taxon>
        <taxon>Plasmodiidae</taxon>
        <taxon>Plasmodium</taxon>
        <taxon>Plasmodium (Plasmodium)</taxon>
    </lineage>
</organism>
<reference evidence="3" key="1">
    <citation type="submission" date="2016-05" db="EMBL/GenBank/DDBJ databases">
        <authorList>
            <person name="Naeem Raeece"/>
        </authorList>
    </citation>
    <scope>NUCLEOTIDE SEQUENCE [LARGE SCALE GENOMIC DNA]</scope>
</reference>
<feature type="region of interest" description="Disordered" evidence="1">
    <location>
        <begin position="189"/>
        <end position="254"/>
    </location>
</feature>
<dbReference type="EMBL" id="FLQW01006422">
    <property type="protein sequence ID" value="SBT00464.1"/>
    <property type="molecule type" value="Genomic_DNA"/>
</dbReference>
<gene>
    <name evidence="2" type="ORF">PMALA_076700</name>
</gene>
<name>A0A1A8X9G0_PLAMA</name>
<dbReference type="Proteomes" id="UP000078597">
    <property type="component" value="Unassembled WGS sequence"/>
</dbReference>
<dbReference type="AlphaFoldDB" id="A0A1A8X9G0"/>
<feature type="compositionally biased region" description="Polar residues" evidence="1">
    <location>
        <begin position="204"/>
        <end position="236"/>
    </location>
</feature>
<proteinExistence type="predicted"/>
<evidence type="ECO:0000256" key="1">
    <source>
        <dbReference type="SAM" id="MobiDB-lite"/>
    </source>
</evidence>